<organism evidence="11 12">
    <name type="scientific">Paramuricea clavata</name>
    <name type="common">Red gorgonian</name>
    <name type="synonym">Violescent sea-whip</name>
    <dbReference type="NCBI Taxonomy" id="317549"/>
    <lineage>
        <taxon>Eukaryota</taxon>
        <taxon>Metazoa</taxon>
        <taxon>Cnidaria</taxon>
        <taxon>Anthozoa</taxon>
        <taxon>Octocorallia</taxon>
        <taxon>Malacalcyonacea</taxon>
        <taxon>Plexauridae</taxon>
        <taxon>Paramuricea</taxon>
    </lineage>
</organism>
<dbReference type="GO" id="GO:0004674">
    <property type="term" value="F:protein serine/threonine kinase activity"/>
    <property type="evidence" value="ECO:0007669"/>
    <property type="project" value="UniProtKB-KW"/>
</dbReference>
<dbReference type="SUPFAM" id="SSF48452">
    <property type="entry name" value="TPR-like"/>
    <property type="match status" value="1"/>
</dbReference>
<keyword evidence="5" id="KW-0547">Nucleotide-binding</keyword>
<dbReference type="GO" id="GO:0000723">
    <property type="term" value="P:telomere maintenance"/>
    <property type="evidence" value="ECO:0007669"/>
    <property type="project" value="TreeGrafter"/>
</dbReference>
<dbReference type="Gene3D" id="1.20.120.20">
    <property type="entry name" value="Apolipoprotein"/>
    <property type="match status" value="1"/>
</dbReference>
<evidence type="ECO:0000259" key="10">
    <source>
        <dbReference type="PROSITE" id="PS51189"/>
    </source>
</evidence>
<keyword evidence="7 11" id="KW-0418">Kinase</keyword>
<dbReference type="Pfam" id="PF02259">
    <property type="entry name" value="FAT"/>
    <property type="match status" value="1"/>
</dbReference>
<dbReference type="EMBL" id="CACRXK020012657">
    <property type="protein sequence ID" value="CAB4023747.1"/>
    <property type="molecule type" value="Genomic_DNA"/>
</dbReference>
<accession>A0A6S7J0N9</accession>
<evidence type="ECO:0000256" key="4">
    <source>
        <dbReference type="ARBA" id="ARBA00022679"/>
    </source>
</evidence>
<reference evidence="11" key="1">
    <citation type="submission" date="2020-04" db="EMBL/GenBank/DDBJ databases">
        <authorList>
            <person name="Alioto T."/>
            <person name="Alioto T."/>
            <person name="Gomez Garrido J."/>
        </authorList>
    </citation>
    <scope>NUCLEOTIDE SEQUENCE</scope>
    <source>
        <strain evidence="11">A484AB</strain>
    </source>
</reference>
<dbReference type="GO" id="GO:0000077">
    <property type="term" value="P:DNA damage checkpoint signaling"/>
    <property type="evidence" value="ECO:0007669"/>
    <property type="project" value="TreeGrafter"/>
</dbReference>
<evidence type="ECO:0000256" key="7">
    <source>
        <dbReference type="ARBA" id="ARBA00022777"/>
    </source>
</evidence>
<dbReference type="GO" id="GO:0005524">
    <property type="term" value="F:ATP binding"/>
    <property type="evidence" value="ECO:0007669"/>
    <property type="project" value="UniProtKB-KW"/>
</dbReference>
<keyword evidence="3" id="KW-0723">Serine/threonine-protein kinase</keyword>
<feature type="domain" description="FAT" evidence="10">
    <location>
        <begin position="132"/>
        <end position="638"/>
    </location>
</feature>
<dbReference type="Gene3D" id="1.25.40.10">
    <property type="entry name" value="Tetratricopeptide repeat domain"/>
    <property type="match status" value="1"/>
</dbReference>
<evidence type="ECO:0000313" key="12">
    <source>
        <dbReference type="Proteomes" id="UP001152795"/>
    </source>
</evidence>
<dbReference type="Pfam" id="PF25030">
    <property type="entry name" value="M-HEAT_ATR"/>
    <property type="match status" value="1"/>
</dbReference>
<evidence type="ECO:0000256" key="8">
    <source>
        <dbReference type="ARBA" id="ARBA00022840"/>
    </source>
</evidence>
<dbReference type="EC" id="2.7.11.1" evidence="2"/>
<evidence type="ECO:0000256" key="9">
    <source>
        <dbReference type="ARBA" id="ARBA00023242"/>
    </source>
</evidence>
<dbReference type="PROSITE" id="PS51189">
    <property type="entry name" value="FAT"/>
    <property type="match status" value="1"/>
</dbReference>
<keyword evidence="9" id="KW-0539">Nucleus</keyword>
<evidence type="ECO:0000256" key="3">
    <source>
        <dbReference type="ARBA" id="ARBA00022527"/>
    </source>
</evidence>
<dbReference type="InterPro" id="IPR011990">
    <property type="entry name" value="TPR-like_helical_dom_sf"/>
</dbReference>
<comment type="caution">
    <text evidence="11">The sequence shown here is derived from an EMBL/GenBank/DDBJ whole genome shotgun (WGS) entry which is preliminary data.</text>
</comment>
<evidence type="ECO:0000256" key="6">
    <source>
        <dbReference type="ARBA" id="ARBA00022763"/>
    </source>
</evidence>
<evidence type="ECO:0000256" key="5">
    <source>
        <dbReference type="ARBA" id="ARBA00022741"/>
    </source>
</evidence>
<dbReference type="InterPro" id="IPR011049">
    <property type="entry name" value="Serralysin-like_metalloprot_C"/>
</dbReference>
<feature type="non-terminal residue" evidence="11">
    <location>
        <position position="859"/>
    </location>
</feature>
<dbReference type="PANTHER" id="PTHR11139">
    <property type="entry name" value="ATAXIA TELANGIECTASIA MUTATED ATM -RELATED"/>
    <property type="match status" value="1"/>
</dbReference>
<dbReference type="GO" id="GO:0006281">
    <property type="term" value="P:DNA repair"/>
    <property type="evidence" value="ECO:0007669"/>
    <property type="project" value="TreeGrafter"/>
</dbReference>
<dbReference type="OrthoDB" id="381190at2759"/>
<dbReference type="SUPFAM" id="SSF101967">
    <property type="entry name" value="Adhesin YadA, collagen-binding domain"/>
    <property type="match status" value="2"/>
</dbReference>
<gene>
    <name evidence="11" type="ORF">PACLA_8A025929</name>
</gene>
<comment type="subcellular location">
    <subcellularLocation>
        <location evidence="1">Nucleus</location>
    </subcellularLocation>
</comment>
<dbReference type="GO" id="GO:0005634">
    <property type="term" value="C:nucleus"/>
    <property type="evidence" value="ECO:0007669"/>
    <property type="project" value="UniProtKB-SubCell"/>
</dbReference>
<keyword evidence="12" id="KW-1185">Reference proteome</keyword>
<dbReference type="InterPro" id="IPR050517">
    <property type="entry name" value="DDR_Repair_Kinase"/>
</dbReference>
<name>A0A6S7J0N9_PARCT</name>
<dbReference type="PANTHER" id="PTHR11139:SF69">
    <property type="entry name" value="SERINE_THREONINE-PROTEIN KINASE ATR"/>
    <property type="match status" value="1"/>
</dbReference>
<dbReference type="GO" id="GO:0005694">
    <property type="term" value="C:chromosome"/>
    <property type="evidence" value="ECO:0007669"/>
    <property type="project" value="TreeGrafter"/>
</dbReference>
<dbReference type="InterPro" id="IPR003151">
    <property type="entry name" value="PIK-rel_kinase_FAT"/>
</dbReference>
<evidence type="ECO:0000313" key="11">
    <source>
        <dbReference type="EMBL" id="CAB4023747.1"/>
    </source>
</evidence>
<dbReference type="InterPro" id="IPR014009">
    <property type="entry name" value="PIK_FAT"/>
</dbReference>
<sequence>VKNHKALRLFKACSAVFKHNMNTAIFLLPHIMLYVAIDGTSEDHKEVYDEILAVLKHVEERNPEYNVTNNSIDFSHISAQTIFSLLDCLTRWARLKADSSSKTVTRSEKNGASGDGDLTKVVQFLDGIPQKTLATASFHCKAYARSLMHFEQFIEKSQEDLQLHLNSIQRLYWALNEPDGVVGVAAVRKCPASLEEEILEHKSAGKLRDAVACYERAIQLEPDTIENHKSLMSCWITLGQVSTALEHANGVLTRRPAWTSSINSFRVEACWRLGQWDELESYAKLEHHCTNWSAGVGKILLAARNKDEDEFSKCICALRLAQMEPLSAARMESGSYQRGYDFIIRLHILHELEDCLSNVFHGDNCDMDHNNMDTMLTNLQKRLTITRASFQAREPILSIRRVMLKLLLKNEGRSNVEDHCLLQTAKVARKAGHFQTAYSYLLNISSLCNTTECCLEQSKLLWAQGNCHQALLRLEKWIAESSKSENNDTSLTKAKTFLFVARWMEETANYGPQSCLAQYKEVVSLNGQWENGHFYLAKYYEKIMNSVDDSKKSGKLDFLPFVMRHYGESLKYGDKFIYQSVPKILQFWLDFGDNVSEQGKQTKSEKSALNQRLESLNFGDTNYHQGHTNYGKESLTDGWESLTEGWESLTDDWESLTDGWESLTDGWESLTDGWESLTDGWESLTDGWESLTDGWESLTDGWESLTDGWESLTDGWESLTDGWESLTDGWESLTDGWESLTDGWESLTDDWESLTDGWESLTDGWESLTDGWESLTDGWESLTDGWESLTDGWETLTNGWESLTDGRESLTDGWESLTDGWESLTDGWESLTDGWESLTGGSESLTEGWESLTDGWESG</sequence>
<protein>
    <recommendedName>
        <fullName evidence="2">non-specific serine/threonine protein kinase</fullName>
        <ecNumber evidence="2">2.7.11.1</ecNumber>
    </recommendedName>
</protein>
<keyword evidence="4" id="KW-0808">Transferase</keyword>
<dbReference type="Proteomes" id="UP001152795">
    <property type="component" value="Unassembled WGS sequence"/>
</dbReference>
<dbReference type="AlphaFoldDB" id="A0A6S7J0N9"/>
<evidence type="ECO:0000256" key="2">
    <source>
        <dbReference type="ARBA" id="ARBA00012513"/>
    </source>
</evidence>
<keyword evidence="8" id="KW-0067">ATP-binding</keyword>
<proteinExistence type="predicted"/>
<dbReference type="InterPro" id="IPR056802">
    <property type="entry name" value="ATR-like_M-HEAT"/>
</dbReference>
<keyword evidence="6" id="KW-0227">DNA damage</keyword>
<evidence type="ECO:0000256" key="1">
    <source>
        <dbReference type="ARBA" id="ARBA00004123"/>
    </source>
</evidence>